<comment type="caution">
    <text evidence="2">The sequence shown here is derived from an EMBL/GenBank/DDBJ whole genome shotgun (WGS) entry which is preliminary data.</text>
</comment>
<evidence type="ECO:0000313" key="2">
    <source>
        <dbReference type="EMBL" id="TGD80365.1"/>
    </source>
</evidence>
<feature type="signal peptide" evidence="1">
    <location>
        <begin position="1"/>
        <end position="27"/>
    </location>
</feature>
<dbReference type="OrthoDB" id="185897at2"/>
<proteinExistence type="predicted"/>
<evidence type="ECO:0000256" key="1">
    <source>
        <dbReference type="SAM" id="SignalP"/>
    </source>
</evidence>
<gene>
    <name evidence="2" type="ORF">EU557_11010</name>
</gene>
<sequence length="283" mass="31998">MRYPCQFLLHSLCLLALASCSSPTASAPAYPQNPAVSDALGHPRDTTTFYFPAADSLHAKYLPKSKWPEVRYNTDVRLSNCAYELQFASYTLTYFDAPVLSNYYLGTDTYRFLWLRSFHRPVLLTLRKTPIGATLRTQLLDKSPCFVHVDVFPPTQLLQTASPAESAQAIRRYNEAMADPEFQKEVAEGKRRAAQVKSEESTVLITPAQWEQFQALVKDSNFNSLPACQPDPGVLDGADWLLESHQPTSYHMVSRHSPDKSDSFRAACEYLIDLSSVRNEERY</sequence>
<reference evidence="2 3" key="1">
    <citation type="submission" date="2019-04" db="EMBL/GenBank/DDBJ databases">
        <authorList>
            <person name="Feng G."/>
            <person name="Zhang J."/>
            <person name="Zhu H."/>
        </authorList>
    </citation>
    <scope>NUCLEOTIDE SEQUENCE [LARGE SCALE GENOMIC DNA]</scope>
    <source>
        <strain evidence="2 3">JCM 19491</strain>
    </source>
</reference>
<accession>A0A4Z0MMG2</accession>
<evidence type="ECO:0000313" key="3">
    <source>
        <dbReference type="Proteomes" id="UP000298284"/>
    </source>
</evidence>
<name>A0A4Z0MMG2_9BACT</name>
<dbReference type="Proteomes" id="UP000298284">
    <property type="component" value="Unassembled WGS sequence"/>
</dbReference>
<keyword evidence="1" id="KW-0732">Signal</keyword>
<dbReference type="AlphaFoldDB" id="A0A4Z0MMG2"/>
<protein>
    <submittedName>
        <fullName evidence="2">Uncharacterized protein</fullName>
    </submittedName>
</protein>
<dbReference type="PROSITE" id="PS51257">
    <property type="entry name" value="PROKAR_LIPOPROTEIN"/>
    <property type="match status" value="1"/>
</dbReference>
<organism evidence="2 3">
    <name type="scientific">Hymenobacter wooponensis</name>
    <dbReference type="NCBI Taxonomy" id="1525360"/>
    <lineage>
        <taxon>Bacteria</taxon>
        <taxon>Pseudomonadati</taxon>
        <taxon>Bacteroidota</taxon>
        <taxon>Cytophagia</taxon>
        <taxon>Cytophagales</taxon>
        <taxon>Hymenobacteraceae</taxon>
        <taxon>Hymenobacter</taxon>
    </lineage>
</organism>
<dbReference type="RefSeq" id="WP_135530520.1">
    <property type="nucleotide sequence ID" value="NZ_SRKZ01000003.1"/>
</dbReference>
<feature type="chain" id="PRO_5021413436" evidence="1">
    <location>
        <begin position="28"/>
        <end position="283"/>
    </location>
</feature>
<dbReference type="EMBL" id="SRKZ01000003">
    <property type="protein sequence ID" value="TGD80365.1"/>
    <property type="molecule type" value="Genomic_DNA"/>
</dbReference>
<keyword evidence="3" id="KW-1185">Reference proteome</keyword>